<comment type="subunit">
    <text evidence="2 6">Homotetramer.</text>
</comment>
<dbReference type="EMBL" id="JBHLXH010000002">
    <property type="protein sequence ID" value="MFC0223916.1"/>
    <property type="molecule type" value="Genomic_DNA"/>
</dbReference>
<organism evidence="7 8">
    <name type="scientific">Nocardioides zeicaulis</name>
    <dbReference type="NCBI Taxonomy" id="1776857"/>
    <lineage>
        <taxon>Bacteria</taxon>
        <taxon>Bacillati</taxon>
        <taxon>Actinomycetota</taxon>
        <taxon>Actinomycetes</taxon>
        <taxon>Propionibacteriales</taxon>
        <taxon>Nocardioidaceae</taxon>
        <taxon>Nocardioides</taxon>
    </lineage>
</organism>
<keyword evidence="8" id="KW-1185">Reference proteome</keyword>
<dbReference type="NCBIfam" id="NF002133">
    <property type="entry name" value="PRK00971.1-2"/>
    <property type="match status" value="1"/>
</dbReference>
<feature type="binding site" evidence="6">
    <location>
        <position position="188"/>
    </location>
    <ligand>
        <name>substrate</name>
    </ligand>
</feature>
<evidence type="ECO:0000256" key="4">
    <source>
        <dbReference type="ARBA" id="ARBA00022801"/>
    </source>
</evidence>
<dbReference type="PANTHER" id="PTHR12544">
    <property type="entry name" value="GLUTAMINASE"/>
    <property type="match status" value="1"/>
</dbReference>
<dbReference type="NCBIfam" id="TIGR03814">
    <property type="entry name" value="Gln_ase"/>
    <property type="match status" value="1"/>
</dbReference>
<dbReference type="SUPFAM" id="SSF56601">
    <property type="entry name" value="beta-lactamase/transpeptidase-like"/>
    <property type="match status" value="1"/>
</dbReference>
<dbReference type="Proteomes" id="UP001589698">
    <property type="component" value="Unassembled WGS sequence"/>
</dbReference>
<evidence type="ECO:0000256" key="2">
    <source>
        <dbReference type="ARBA" id="ARBA00011881"/>
    </source>
</evidence>
<sequence>MRIEDALLRAQQAAEPEVGRGQLATYIPSLASVDPGQFGMAIASCDGSVHVVGDADVRFSVQSITKVFTLAQVVAAEGEQIWTRVGREPSGNPFNSFLQLDQEAGRPRNPFINAGALVVTDRLQSLTGDASGALRDLMRRESGSDDVDIDAAVARSELEAGHRTFAMAHLLASYGNLEHPVDEVIGQYVAQCSLAMSCRELALAGLFLARDGVLSDGTQLLSPRETKRINAVMLTCGTYDSAGEFAYRVGLPAKSGVGGGILAVIPDRGVACVWSPALGSSGSSAAGLAALDAFTTYSDWTVF</sequence>
<dbReference type="RefSeq" id="WP_378519710.1">
    <property type="nucleotide sequence ID" value="NZ_CBCSDI010000026.1"/>
</dbReference>
<name>A0ABV6E4P9_9ACTN</name>
<dbReference type="EC" id="3.5.1.2" evidence="3 6"/>
<evidence type="ECO:0000256" key="3">
    <source>
        <dbReference type="ARBA" id="ARBA00012918"/>
    </source>
</evidence>
<feature type="binding site" evidence="6">
    <location>
        <position position="239"/>
    </location>
    <ligand>
        <name>substrate</name>
    </ligand>
</feature>
<comment type="similarity">
    <text evidence="1 6">Belongs to the glutaminase family.</text>
</comment>
<evidence type="ECO:0000256" key="6">
    <source>
        <dbReference type="HAMAP-Rule" id="MF_00313"/>
    </source>
</evidence>
<evidence type="ECO:0000256" key="1">
    <source>
        <dbReference type="ARBA" id="ARBA00011076"/>
    </source>
</evidence>
<feature type="binding site" evidence="6">
    <location>
        <position position="113"/>
    </location>
    <ligand>
        <name>substrate</name>
    </ligand>
</feature>
<feature type="binding site" evidence="6">
    <location>
        <position position="257"/>
    </location>
    <ligand>
        <name>substrate</name>
    </ligand>
</feature>
<evidence type="ECO:0000313" key="7">
    <source>
        <dbReference type="EMBL" id="MFC0223916.1"/>
    </source>
</evidence>
<evidence type="ECO:0000256" key="5">
    <source>
        <dbReference type="ARBA" id="ARBA00049534"/>
    </source>
</evidence>
<dbReference type="InterPro" id="IPR012338">
    <property type="entry name" value="Beta-lactam/transpept-like"/>
</dbReference>
<comment type="caution">
    <text evidence="7">The sequence shown here is derived from an EMBL/GenBank/DDBJ whole genome shotgun (WGS) entry which is preliminary data.</text>
</comment>
<proteinExistence type="inferred from homology"/>
<dbReference type="GO" id="GO:0004359">
    <property type="term" value="F:glutaminase activity"/>
    <property type="evidence" value="ECO:0007669"/>
    <property type="project" value="UniProtKB-EC"/>
</dbReference>
<dbReference type="Gene3D" id="3.40.710.10">
    <property type="entry name" value="DD-peptidase/beta-lactamase superfamily"/>
    <property type="match status" value="1"/>
</dbReference>
<protein>
    <recommendedName>
        <fullName evidence="3 6">Glutaminase</fullName>
        <ecNumber evidence="3 6">3.5.1.2</ecNumber>
    </recommendedName>
</protein>
<dbReference type="PANTHER" id="PTHR12544:SF29">
    <property type="entry name" value="GLUTAMINASE"/>
    <property type="match status" value="1"/>
</dbReference>
<reference evidence="7 8" key="1">
    <citation type="submission" date="2024-09" db="EMBL/GenBank/DDBJ databases">
        <authorList>
            <person name="Sun Q."/>
            <person name="Mori K."/>
        </authorList>
    </citation>
    <scope>NUCLEOTIDE SEQUENCE [LARGE SCALE GENOMIC DNA]</scope>
    <source>
        <strain evidence="7 8">CCM 8654</strain>
    </source>
</reference>
<accession>A0ABV6E4P9</accession>
<feature type="binding site" evidence="6">
    <location>
        <position position="63"/>
    </location>
    <ligand>
        <name>substrate</name>
    </ligand>
</feature>
<gene>
    <name evidence="6" type="primary">glsA</name>
    <name evidence="7" type="ORF">ACFFJG_15620</name>
</gene>
<comment type="caution">
    <text evidence="6">Lacks conserved residue(s) required for the propagation of feature annotation.</text>
</comment>
<feature type="binding site" evidence="6">
    <location>
        <position position="157"/>
    </location>
    <ligand>
        <name>substrate</name>
    </ligand>
</feature>
<keyword evidence="6" id="KW-0007">Acetylation</keyword>
<dbReference type="HAMAP" id="MF_00313">
    <property type="entry name" value="Glutaminase"/>
    <property type="match status" value="1"/>
</dbReference>
<dbReference type="Pfam" id="PF04960">
    <property type="entry name" value="Glutaminase"/>
    <property type="match status" value="1"/>
</dbReference>
<comment type="catalytic activity">
    <reaction evidence="5 6">
        <text>L-glutamine + H2O = L-glutamate + NH4(+)</text>
        <dbReference type="Rhea" id="RHEA:15889"/>
        <dbReference type="ChEBI" id="CHEBI:15377"/>
        <dbReference type="ChEBI" id="CHEBI:28938"/>
        <dbReference type="ChEBI" id="CHEBI:29985"/>
        <dbReference type="ChEBI" id="CHEBI:58359"/>
        <dbReference type="EC" id="3.5.1.2"/>
    </reaction>
</comment>
<keyword evidence="4 6" id="KW-0378">Hydrolase</keyword>
<evidence type="ECO:0000313" key="8">
    <source>
        <dbReference type="Proteomes" id="UP001589698"/>
    </source>
</evidence>
<dbReference type="InterPro" id="IPR015868">
    <property type="entry name" value="Glutaminase"/>
</dbReference>